<comment type="caution">
    <text evidence="1">The sequence shown here is derived from an EMBL/GenBank/DDBJ whole genome shotgun (WGS) entry which is preliminary data.</text>
</comment>
<protein>
    <submittedName>
        <fullName evidence="1">Uncharacterized protein</fullName>
    </submittedName>
</protein>
<accession>A0A4R6LZU4</accession>
<proteinExistence type="predicted"/>
<dbReference type="EMBL" id="SNWX01000004">
    <property type="protein sequence ID" value="TDO94156.1"/>
    <property type="molecule type" value="Genomic_DNA"/>
</dbReference>
<name>A0A4R6LZU4_9FIRM</name>
<evidence type="ECO:0000313" key="1">
    <source>
        <dbReference type="EMBL" id="TDO94156.1"/>
    </source>
</evidence>
<dbReference type="Proteomes" id="UP000295064">
    <property type="component" value="Unassembled WGS sequence"/>
</dbReference>
<reference evidence="1 2" key="1">
    <citation type="submission" date="2019-03" db="EMBL/GenBank/DDBJ databases">
        <title>Subsurface microbial communities from deep shales in Ohio and West Virginia, USA.</title>
        <authorList>
            <person name="Wrighton K."/>
        </authorList>
    </citation>
    <scope>NUCLEOTIDE SEQUENCE [LARGE SCALE GENOMIC DNA]</scope>
    <source>
        <strain evidence="1 2">MA284_T2</strain>
    </source>
</reference>
<gene>
    <name evidence="1" type="ORF">DFR79_104122</name>
</gene>
<evidence type="ECO:0000313" key="2">
    <source>
        <dbReference type="Proteomes" id="UP000295064"/>
    </source>
</evidence>
<dbReference type="AlphaFoldDB" id="A0A4R6LZU4"/>
<dbReference type="RefSeq" id="WP_133514273.1">
    <property type="nucleotide sequence ID" value="NZ_SNWX01000004.1"/>
</dbReference>
<dbReference type="OrthoDB" id="2112542at2"/>
<sequence>MNAERYTEEELYKLLWKKAEEIEKVPGAREINSDPFLPSYQVFTACFGRFRDSDKLEELVKKFTDLSRKNRCFCNDCPRDENKCKRDVRDCKAKLTNNELRLYFIIFDKIIC</sequence>
<organism evidence="1 2">
    <name type="scientific">Halanaerobium saccharolyticum</name>
    <dbReference type="NCBI Taxonomy" id="43595"/>
    <lineage>
        <taxon>Bacteria</taxon>
        <taxon>Bacillati</taxon>
        <taxon>Bacillota</taxon>
        <taxon>Clostridia</taxon>
        <taxon>Halanaerobiales</taxon>
        <taxon>Halanaerobiaceae</taxon>
        <taxon>Halanaerobium</taxon>
    </lineage>
</organism>